<dbReference type="InterPro" id="IPR029016">
    <property type="entry name" value="GAF-like_dom_sf"/>
</dbReference>
<dbReference type="GO" id="GO:0005524">
    <property type="term" value="F:ATP binding"/>
    <property type="evidence" value="ECO:0007669"/>
    <property type="project" value="UniProtKB-KW"/>
</dbReference>
<keyword evidence="5" id="KW-0547">Nucleotide-binding</keyword>
<dbReference type="InterPro" id="IPR003661">
    <property type="entry name" value="HisK_dim/P_dom"/>
</dbReference>
<evidence type="ECO:0000256" key="2">
    <source>
        <dbReference type="ARBA" id="ARBA00012438"/>
    </source>
</evidence>
<dbReference type="RefSeq" id="WP_304996119.1">
    <property type="nucleotide sequence ID" value="NZ_CP101717.1"/>
</dbReference>
<dbReference type="SUPFAM" id="SSF55874">
    <property type="entry name" value="ATPase domain of HSP90 chaperone/DNA topoisomerase II/histidine kinase"/>
    <property type="match status" value="1"/>
</dbReference>
<dbReference type="SUPFAM" id="SSF47384">
    <property type="entry name" value="Homodimeric domain of signal transducing histidine kinase"/>
    <property type="match status" value="1"/>
</dbReference>
<dbReference type="PROSITE" id="PS50109">
    <property type="entry name" value="HIS_KIN"/>
    <property type="match status" value="1"/>
</dbReference>
<dbReference type="GO" id="GO:0000155">
    <property type="term" value="F:phosphorelay sensor kinase activity"/>
    <property type="evidence" value="ECO:0007669"/>
    <property type="project" value="InterPro"/>
</dbReference>
<dbReference type="InterPro" id="IPR004358">
    <property type="entry name" value="Sig_transdc_His_kin-like_C"/>
</dbReference>
<dbReference type="Pfam" id="PF02518">
    <property type="entry name" value="HATPase_c"/>
    <property type="match status" value="1"/>
</dbReference>
<dbReference type="PANTHER" id="PTHR43065:SF50">
    <property type="entry name" value="HISTIDINE KINASE"/>
    <property type="match status" value="1"/>
</dbReference>
<evidence type="ECO:0000259" key="4">
    <source>
        <dbReference type="PROSITE" id="PS50109"/>
    </source>
</evidence>
<proteinExistence type="predicted"/>
<feature type="domain" description="Histidine kinase" evidence="4">
    <location>
        <begin position="203"/>
        <end position="448"/>
    </location>
</feature>
<reference evidence="5" key="1">
    <citation type="submission" date="2022-07" db="EMBL/GenBank/DDBJ databases">
        <title>Complete genome sequence of Salinispirillum sp. LH10-3-1 capable of multiple carbohydrate inversion isolated from a soda lake.</title>
        <authorList>
            <person name="Liu J."/>
            <person name="Zhai Y."/>
            <person name="Zhang H."/>
            <person name="Yang H."/>
            <person name="Qu J."/>
            <person name="Li J."/>
        </authorList>
    </citation>
    <scope>NUCLEOTIDE SEQUENCE</scope>
    <source>
        <strain evidence="5">LH 10-3-1</strain>
    </source>
</reference>
<dbReference type="InterPro" id="IPR036890">
    <property type="entry name" value="HATPase_C_sf"/>
</dbReference>
<protein>
    <recommendedName>
        <fullName evidence="2">histidine kinase</fullName>
        <ecNumber evidence="2">2.7.13.3</ecNumber>
    </recommendedName>
</protein>
<dbReference type="InterPro" id="IPR003594">
    <property type="entry name" value="HATPase_dom"/>
</dbReference>
<evidence type="ECO:0000313" key="5">
    <source>
        <dbReference type="EMBL" id="WLD58833.1"/>
    </source>
</evidence>
<dbReference type="PANTHER" id="PTHR43065">
    <property type="entry name" value="SENSOR HISTIDINE KINASE"/>
    <property type="match status" value="1"/>
</dbReference>
<dbReference type="SUPFAM" id="SSF55781">
    <property type="entry name" value="GAF domain-like"/>
    <property type="match status" value="1"/>
</dbReference>
<keyword evidence="3" id="KW-0597">Phosphoprotein</keyword>
<sequence length="453" mass="50582">MDSEKRLREQLAKQEQVIAQLREERPSSQVFLDGQAAILSTNVTVVVAEFQSLINQMVPNDYCLLFSLAETNYLLLADSSDNIDGLLPDESRARYPALSLDKLLYVPDVRAFPSWVAEYSATWPLLRSALIQPIATDHNRYALLLGSSRPDAFEQQHVELFASFAAFASKTIAHIEERTRQELYERSLQQSEKMLSLGQLAAGVAHEINNPLSFVYSNFKSLNEYISSLRSYISGLEHTMAEPDFEVRQKTMARLKQESNLDFVLDDLGDLMAETEVGIGRVKEIVSSLKTYAQPDTGEIRPLDLREVIASAQKMVLGDLKYKAVVEYDLAPRPVWVMGNSSRLNQVFVSLIINAIQSIDHDDGKVKVKIEERKGMAVVTVYDNGSGIPQENVSRIFEPFFTTREVGEGSGLGLSVSKAIVEEHKGRLSVRSELKKGSSFRVILPVTSTKGSN</sequence>
<dbReference type="EMBL" id="CP101717">
    <property type="protein sequence ID" value="WLD58833.1"/>
    <property type="molecule type" value="Genomic_DNA"/>
</dbReference>
<accession>A0AB38YHH2</accession>
<organism evidence="5">
    <name type="scientific">Salinispirillum sp. LH 10-3-1</name>
    <dbReference type="NCBI Taxonomy" id="2952525"/>
    <lineage>
        <taxon>Bacteria</taxon>
        <taxon>Pseudomonadati</taxon>
        <taxon>Pseudomonadota</taxon>
        <taxon>Gammaproteobacteria</taxon>
        <taxon>Oceanospirillales</taxon>
        <taxon>Saccharospirillaceae</taxon>
        <taxon>Salinispirillum</taxon>
    </lineage>
</organism>
<keyword evidence="5" id="KW-0067">ATP-binding</keyword>
<dbReference type="SMART" id="SM00387">
    <property type="entry name" value="HATPase_c"/>
    <property type="match status" value="1"/>
</dbReference>
<gene>
    <name evidence="5" type="ORF">NFC81_03315</name>
</gene>
<dbReference type="EC" id="2.7.13.3" evidence="2"/>
<evidence type="ECO:0000256" key="1">
    <source>
        <dbReference type="ARBA" id="ARBA00000085"/>
    </source>
</evidence>
<dbReference type="InterPro" id="IPR005467">
    <property type="entry name" value="His_kinase_dom"/>
</dbReference>
<dbReference type="InterPro" id="IPR036097">
    <property type="entry name" value="HisK_dim/P_sf"/>
</dbReference>
<evidence type="ECO:0000256" key="3">
    <source>
        <dbReference type="ARBA" id="ARBA00022553"/>
    </source>
</evidence>
<comment type="catalytic activity">
    <reaction evidence="1">
        <text>ATP + protein L-histidine = ADP + protein N-phospho-L-histidine.</text>
        <dbReference type="EC" id="2.7.13.3"/>
    </reaction>
</comment>
<dbReference type="AlphaFoldDB" id="A0AB38YHH2"/>
<dbReference type="CDD" id="cd00082">
    <property type="entry name" value="HisKA"/>
    <property type="match status" value="1"/>
</dbReference>
<dbReference type="Gene3D" id="1.10.287.130">
    <property type="match status" value="1"/>
</dbReference>
<dbReference type="Gene3D" id="3.30.450.40">
    <property type="match status" value="1"/>
</dbReference>
<dbReference type="PRINTS" id="PR00344">
    <property type="entry name" value="BCTRLSENSOR"/>
</dbReference>
<dbReference type="Gene3D" id="3.30.565.10">
    <property type="entry name" value="Histidine kinase-like ATPase, C-terminal domain"/>
    <property type="match status" value="1"/>
</dbReference>
<name>A0AB38YHH2_9GAMM</name>